<evidence type="ECO:0000313" key="10">
    <source>
        <dbReference type="Proteomes" id="UP000245207"/>
    </source>
</evidence>
<dbReference type="Proteomes" id="UP000245207">
    <property type="component" value="Unassembled WGS sequence"/>
</dbReference>
<reference evidence="9 10" key="1">
    <citation type="journal article" date="2018" name="Mol. Plant">
        <title>The genome of Artemisia annua provides insight into the evolution of Asteraceae family and artemisinin biosynthesis.</title>
        <authorList>
            <person name="Shen Q."/>
            <person name="Zhang L."/>
            <person name="Liao Z."/>
            <person name="Wang S."/>
            <person name="Yan T."/>
            <person name="Shi P."/>
            <person name="Liu M."/>
            <person name="Fu X."/>
            <person name="Pan Q."/>
            <person name="Wang Y."/>
            <person name="Lv Z."/>
            <person name="Lu X."/>
            <person name="Zhang F."/>
            <person name="Jiang W."/>
            <person name="Ma Y."/>
            <person name="Chen M."/>
            <person name="Hao X."/>
            <person name="Li L."/>
            <person name="Tang Y."/>
            <person name="Lv G."/>
            <person name="Zhou Y."/>
            <person name="Sun X."/>
            <person name="Brodelius P.E."/>
            <person name="Rose J.K.C."/>
            <person name="Tang K."/>
        </authorList>
    </citation>
    <scope>NUCLEOTIDE SEQUENCE [LARGE SCALE GENOMIC DNA]</scope>
    <source>
        <strain evidence="10">cv. Huhao1</strain>
        <tissue evidence="9">Leaf</tissue>
    </source>
</reference>
<dbReference type="EMBL" id="PKPP01002614">
    <property type="protein sequence ID" value="PWA74142.1"/>
    <property type="molecule type" value="Genomic_DNA"/>
</dbReference>
<dbReference type="GO" id="GO:0012511">
    <property type="term" value="C:monolayer-surrounded lipid storage body"/>
    <property type="evidence" value="ECO:0007669"/>
    <property type="project" value="InterPro"/>
</dbReference>
<accession>A0A2U1NKV6</accession>
<dbReference type="PROSITE" id="PS00811">
    <property type="entry name" value="OLEOSINS"/>
    <property type="match status" value="1"/>
</dbReference>
<comment type="similarity">
    <text evidence="2 7">Belongs to the oleosin family.</text>
</comment>
<keyword evidence="3 7" id="KW-0551">Lipid droplet</keyword>
<keyword evidence="6 8" id="KW-0472">Membrane</keyword>
<protein>
    <recommendedName>
        <fullName evidence="7">Oleosin</fullName>
    </recommendedName>
</protein>
<keyword evidence="5 8" id="KW-1133">Transmembrane helix</keyword>
<organism evidence="9 10">
    <name type="scientific">Artemisia annua</name>
    <name type="common">Sweet wormwood</name>
    <dbReference type="NCBI Taxonomy" id="35608"/>
    <lineage>
        <taxon>Eukaryota</taxon>
        <taxon>Viridiplantae</taxon>
        <taxon>Streptophyta</taxon>
        <taxon>Embryophyta</taxon>
        <taxon>Tracheophyta</taxon>
        <taxon>Spermatophyta</taxon>
        <taxon>Magnoliopsida</taxon>
        <taxon>eudicotyledons</taxon>
        <taxon>Gunneridae</taxon>
        <taxon>Pentapetalae</taxon>
        <taxon>asterids</taxon>
        <taxon>campanulids</taxon>
        <taxon>Asterales</taxon>
        <taxon>Asteraceae</taxon>
        <taxon>Asteroideae</taxon>
        <taxon>Anthemideae</taxon>
        <taxon>Artemisiinae</taxon>
        <taxon>Artemisia</taxon>
    </lineage>
</organism>
<evidence type="ECO:0000256" key="2">
    <source>
        <dbReference type="ARBA" id="ARBA00010858"/>
    </source>
</evidence>
<comment type="function">
    <text evidence="1">May have a structural role to stabilize the lipid body during desiccation of the seed by preventing coalescence of the oil. Probably interacts with both lipid and phospholipid moieties of lipid bodies. May also provide recognition signals for specific lipase anchorage in lipolysis during seedling growth.</text>
</comment>
<evidence type="ECO:0000256" key="8">
    <source>
        <dbReference type="SAM" id="Phobius"/>
    </source>
</evidence>
<comment type="caution">
    <text evidence="9">The sequence shown here is derived from an EMBL/GenBank/DDBJ whole genome shotgun (WGS) entry which is preliminary data.</text>
</comment>
<dbReference type="AlphaFoldDB" id="A0A2U1NKV6"/>
<evidence type="ECO:0000256" key="1">
    <source>
        <dbReference type="ARBA" id="ARBA00002582"/>
    </source>
</evidence>
<keyword evidence="10" id="KW-1185">Reference proteome</keyword>
<evidence type="ECO:0000256" key="6">
    <source>
        <dbReference type="ARBA" id="ARBA00023136"/>
    </source>
</evidence>
<comment type="subcellular location">
    <subcellularLocation>
        <location evidence="7">Lipid droplet</location>
    </subcellularLocation>
    <subcellularLocation>
        <location evidence="7">Membrane</location>
        <topology evidence="7">Multi-pass membrane protein</topology>
    </subcellularLocation>
</comment>
<dbReference type="GO" id="GO:0016020">
    <property type="term" value="C:membrane"/>
    <property type="evidence" value="ECO:0007669"/>
    <property type="project" value="UniProtKB-SubCell"/>
</dbReference>
<dbReference type="PANTHER" id="PTHR33203">
    <property type="entry name" value="OLEOSIN"/>
    <property type="match status" value="1"/>
</dbReference>
<evidence type="ECO:0000313" key="9">
    <source>
        <dbReference type="EMBL" id="PWA74142.1"/>
    </source>
</evidence>
<evidence type="ECO:0000256" key="3">
    <source>
        <dbReference type="ARBA" id="ARBA00022677"/>
    </source>
</evidence>
<dbReference type="GO" id="GO:0050826">
    <property type="term" value="P:response to freezing"/>
    <property type="evidence" value="ECO:0007669"/>
    <property type="project" value="TreeGrafter"/>
</dbReference>
<proteinExistence type="inferred from homology"/>
<keyword evidence="4 8" id="KW-0812">Transmembrane</keyword>
<evidence type="ECO:0000256" key="5">
    <source>
        <dbReference type="ARBA" id="ARBA00022989"/>
    </source>
</evidence>
<sequence length="163" mass="17429">MALLPLGVILLGLAGITLVGTMMGLALATPVFILFSPVIVPAVLTIGFSVMGFLTCGTFGLTGLTSLSFLVRCVRQTVGSVPEQVEHVKKGVEDVGVYTGQKTLEVGKMIMDMAENISQWAELPPFAARPSIDDVMIRTVTGLMKYNFDPKSEPVTGHLLMML</sequence>
<dbReference type="GO" id="GO:0019915">
    <property type="term" value="P:lipid storage"/>
    <property type="evidence" value="ECO:0007669"/>
    <property type="project" value="TreeGrafter"/>
</dbReference>
<gene>
    <name evidence="9" type="ORF">CTI12_AA254940</name>
</gene>
<dbReference type="Pfam" id="PF01277">
    <property type="entry name" value="Oleosin"/>
    <property type="match status" value="1"/>
</dbReference>
<feature type="transmembrane region" description="Helical" evidence="8">
    <location>
        <begin position="38"/>
        <end position="62"/>
    </location>
</feature>
<name>A0A2U1NKV6_ARTAN</name>
<dbReference type="InterPro" id="IPR000136">
    <property type="entry name" value="Oleosin"/>
</dbReference>
<dbReference type="STRING" id="35608.A0A2U1NKV6"/>
<dbReference type="OrthoDB" id="1929188at2759"/>
<evidence type="ECO:0000256" key="4">
    <source>
        <dbReference type="ARBA" id="ARBA00022692"/>
    </source>
</evidence>
<dbReference type="GO" id="GO:0010344">
    <property type="term" value="P:seed oilbody biogenesis"/>
    <property type="evidence" value="ECO:0007669"/>
    <property type="project" value="TreeGrafter"/>
</dbReference>
<evidence type="ECO:0000256" key="7">
    <source>
        <dbReference type="RuleBase" id="RU000540"/>
    </source>
</evidence>
<dbReference type="PANTHER" id="PTHR33203:SF44">
    <property type="entry name" value="OLEOSIN 20.3 KDA"/>
    <property type="match status" value="1"/>
</dbReference>